<dbReference type="RefSeq" id="WP_092016361.1">
    <property type="nucleotide sequence ID" value="NZ_FOXH01000005.1"/>
</dbReference>
<keyword evidence="3" id="KW-1185">Reference proteome</keyword>
<feature type="region of interest" description="Disordered" evidence="1">
    <location>
        <begin position="412"/>
        <end position="477"/>
    </location>
</feature>
<dbReference type="Pfam" id="PF11737">
    <property type="entry name" value="DUF3300"/>
    <property type="match status" value="1"/>
</dbReference>
<accession>A0A1I5SJA8</accession>
<dbReference type="OrthoDB" id="923323at2"/>
<sequence length="477" mass="53775">MKSIDNKRGFTGMTVKGLLSSIFVWVAFSGLFLSFSVNAQNNQPPQMGQGQNNPQDDQQNLVNSIAPYKEDVRNAILIASQYPDVLEKMAQLHDQTSMAFQQTIQDYGQKKQGWFYELSRFPDLMHALATMPDNRSKEQIQAMLPEQTDLLKEASWKLYNNHHKDLVLVDNLNQQAERDFRALINPLSPDTQMALTKLVAMPEVISLLNSNLNLTAELSDKYKADPQGTQKSLADLHDTLEAQNKQDLANYQQELAQNPQALQELQQASRDYAQSNGYNNYNPAYGYGGYNNYYNPYSYWFGYPYWYTSANWYPGSFGFSTGFYYGFGGAPVFYGFPSFGFSAWFFGGAYRYYPNLYRQYGHYYYNYGAQRRYYGGINRGFFGAARQNFQPRVYSGGRSNWITNPQNFRGSNNYSSRMGSGGNNGQRVDSYNRSNTNTYHSQSWGNSGGSRGFSGGGFRGGGGGGGFHGGGGGRGHR</sequence>
<dbReference type="EMBL" id="FOXH01000005">
    <property type="protein sequence ID" value="SFP70825.1"/>
    <property type="molecule type" value="Genomic_DNA"/>
</dbReference>
<feature type="compositionally biased region" description="Polar residues" evidence="1">
    <location>
        <begin position="425"/>
        <end position="445"/>
    </location>
</feature>
<dbReference type="AlphaFoldDB" id="A0A1I5SJA8"/>
<organism evidence="2 3">
    <name type="scientific">Pseudarcicella hirudinis</name>
    <dbReference type="NCBI Taxonomy" id="1079859"/>
    <lineage>
        <taxon>Bacteria</taxon>
        <taxon>Pseudomonadati</taxon>
        <taxon>Bacteroidota</taxon>
        <taxon>Cytophagia</taxon>
        <taxon>Cytophagales</taxon>
        <taxon>Flectobacillaceae</taxon>
        <taxon>Pseudarcicella</taxon>
    </lineage>
</organism>
<evidence type="ECO:0000313" key="2">
    <source>
        <dbReference type="EMBL" id="SFP70825.1"/>
    </source>
</evidence>
<dbReference type="STRING" id="1079859.SAMN04515674_10552"/>
<evidence type="ECO:0000256" key="1">
    <source>
        <dbReference type="SAM" id="MobiDB-lite"/>
    </source>
</evidence>
<evidence type="ECO:0000313" key="3">
    <source>
        <dbReference type="Proteomes" id="UP000199306"/>
    </source>
</evidence>
<dbReference type="InterPro" id="IPR021728">
    <property type="entry name" value="DUF3300"/>
</dbReference>
<name>A0A1I5SJA8_9BACT</name>
<protein>
    <recommendedName>
        <fullName evidence="4">DUF3300 domain-containing protein</fullName>
    </recommendedName>
</protein>
<gene>
    <name evidence="2" type="ORF">SAMN04515674_10552</name>
</gene>
<evidence type="ECO:0008006" key="4">
    <source>
        <dbReference type="Google" id="ProtNLM"/>
    </source>
</evidence>
<proteinExistence type="predicted"/>
<reference evidence="2 3" key="1">
    <citation type="submission" date="2016-10" db="EMBL/GenBank/DDBJ databases">
        <authorList>
            <person name="de Groot N.N."/>
        </authorList>
    </citation>
    <scope>NUCLEOTIDE SEQUENCE [LARGE SCALE GENOMIC DNA]</scope>
    <source>
        <strain evidence="3">E92,LMG 26720,CCM 7988</strain>
    </source>
</reference>
<dbReference type="Proteomes" id="UP000199306">
    <property type="component" value="Unassembled WGS sequence"/>
</dbReference>
<feature type="compositionally biased region" description="Gly residues" evidence="1">
    <location>
        <begin position="446"/>
        <end position="477"/>
    </location>
</feature>